<organism evidence="1 2">
    <name type="scientific">Chrysophaeum taylorii</name>
    <dbReference type="NCBI Taxonomy" id="2483200"/>
    <lineage>
        <taxon>Eukaryota</taxon>
        <taxon>Sar</taxon>
        <taxon>Stramenopiles</taxon>
        <taxon>Ochrophyta</taxon>
        <taxon>Pelagophyceae</taxon>
        <taxon>Pelagomonadales</taxon>
        <taxon>Pelagomonadaceae</taxon>
        <taxon>Chrysophaeum</taxon>
    </lineage>
</organism>
<accession>A0AAD7UC94</accession>
<dbReference type="Proteomes" id="UP001230188">
    <property type="component" value="Unassembled WGS sequence"/>
</dbReference>
<keyword evidence="2" id="KW-1185">Reference proteome</keyword>
<dbReference type="SUPFAM" id="SSF52047">
    <property type="entry name" value="RNI-like"/>
    <property type="match status" value="1"/>
</dbReference>
<dbReference type="InterPro" id="IPR032675">
    <property type="entry name" value="LRR_dom_sf"/>
</dbReference>
<evidence type="ECO:0000313" key="2">
    <source>
        <dbReference type="Proteomes" id="UP001230188"/>
    </source>
</evidence>
<dbReference type="Gene3D" id="3.80.10.10">
    <property type="entry name" value="Ribonuclease Inhibitor"/>
    <property type="match status" value="1"/>
</dbReference>
<dbReference type="EMBL" id="JAQMWT010000457">
    <property type="protein sequence ID" value="KAJ8601024.1"/>
    <property type="molecule type" value="Genomic_DNA"/>
</dbReference>
<reference evidence="1" key="1">
    <citation type="submission" date="2023-01" db="EMBL/GenBank/DDBJ databases">
        <title>Metagenome sequencing of chrysophaentin producing Chrysophaeum taylorii.</title>
        <authorList>
            <person name="Davison J."/>
            <person name="Bewley C."/>
        </authorList>
    </citation>
    <scope>NUCLEOTIDE SEQUENCE</scope>
    <source>
        <strain evidence="1">NIES-1699</strain>
    </source>
</reference>
<evidence type="ECO:0000313" key="1">
    <source>
        <dbReference type="EMBL" id="KAJ8601024.1"/>
    </source>
</evidence>
<gene>
    <name evidence="1" type="ORF">CTAYLR_007971</name>
</gene>
<name>A0AAD7UC94_9STRA</name>
<sequence>MSIALGGKGDEGVATLIEALRADANFAFRCNVVRFVRALTTRPRPRRELLYLSEALAASPTLALASNQIGDKGAAHLADLIASTSSLAELNTAFNAYTNVGVRCLVEAAARRPATAPLKLVLHFEFAGCLPIAVVYKPPVEKDQDDFSASLQPASLAPKCSTTAFSSFVALW</sequence>
<protein>
    <submittedName>
        <fullName evidence="1">Uncharacterized protein</fullName>
    </submittedName>
</protein>
<proteinExistence type="predicted"/>
<comment type="caution">
    <text evidence="1">The sequence shown here is derived from an EMBL/GenBank/DDBJ whole genome shotgun (WGS) entry which is preliminary data.</text>
</comment>
<dbReference type="AlphaFoldDB" id="A0AAD7UC94"/>